<name>A0A6P8Y0C0_THRPL</name>
<dbReference type="Proteomes" id="UP000515158">
    <property type="component" value="Unplaced"/>
</dbReference>
<reference evidence="3" key="1">
    <citation type="submission" date="2025-08" db="UniProtKB">
        <authorList>
            <consortium name="RefSeq"/>
        </authorList>
    </citation>
    <scope>IDENTIFICATION</scope>
    <source>
        <tissue evidence="3">Total insect</tissue>
    </source>
</reference>
<organism evidence="3">
    <name type="scientific">Thrips palmi</name>
    <name type="common">Melon thrips</name>
    <dbReference type="NCBI Taxonomy" id="161013"/>
    <lineage>
        <taxon>Eukaryota</taxon>
        <taxon>Metazoa</taxon>
        <taxon>Ecdysozoa</taxon>
        <taxon>Arthropoda</taxon>
        <taxon>Hexapoda</taxon>
        <taxon>Insecta</taxon>
        <taxon>Pterygota</taxon>
        <taxon>Neoptera</taxon>
        <taxon>Paraneoptera</taxon>
        <taxon>Thysanoptera</taxon>
        <taxon>Terebrantia</taxon>
        <taxon>Thripoidea</taxon>
        <taxon>Thripidae</taxon>
        <taxon>Thrips</taxon>
    </lineage>
</organism>
<protein>
    <submittedName>
        <fullName evidence="3">Uncharacterized protein LOC117640488</fullName>
    </submittedName>
</protein>
<dbReference type="KEGG" id="tpal:117640488"/>
<dbReference type="InParanoid" id="A0A6P8Y0C0"/>
<sequence>MPLVVFVTAWDRRGSSYVIGDTISEIIKSAKDTLKLYLDSTGFDAGAEMSIDAIFTTLISDAKAGGQKIAFFIAPEGEKNTYLSVQTTPRTPLAENTIRSENQPPATPTSRPAAERHITRYPVLPMDIVRKTLKGLKQQIDEASSFSCLSLVKARDKAAKTISAEVVRHILHCCPNDFSRSTVRFYGGVVLNSDEGIYRDVFAQFVGNEKMSDGEEWFLSKIYQGLQYKKPAEQKKKKRARDDSTEDAARSLTRCLGKNYGCTNYAPSLPSGETVESQTAKREALKALHVNQDWGQAAEIAFRDTFSTQRHDILGTRPFSALGTEFISQWPIFTNGKFLLIHSELLTGVTVTHFHNRLGDRTPDIVKYMKRFWADQEAVIKGARSKLSAQASSMLKLLREMEEACTAGRRRSHQCAAVFPLICAYMTEKFSAMVVTAPIQASEEECKSAVEVGHGNPIILLQGDGIFDSSAVCSVFLFDTVQIKANNFSEAVQIWFMAFYVFNFCYTKELQHTLEFIQR</sequence>
<feature type="region of interest" description="Disordered" evidence="1">
    <location>
        <begin position="93"/>
        <end position="113"/>
    </location>
</feature>
<accession>A0A6P8Y0C0</accession>
<dbReference type="AlphaFoldDB" id="A0A6P8Y0C0"/>
<dbReference type="PANTHER" id="PTHR31025:SF22">
    <property type="entry name" value="IP13529P"/>
    <property type="match status" value="1"/>
</dbReference>
<evidence type="ECO:0000256" key="1">
    <source>
        <dbReference type="SAM" id="MobiDB-lite"/>
    </source>
</evidence>
<dbReference type="RefSeq" id="XP_034232898.1">
    <property type="nucleotide sequence ID" value="XM_034377007.1"/>
</dbReference>
<dbReference type="GeneID" id="117640488"/>
<gene>
    <name evidence="3" type="primary">LOC117640488</name>
</gene>
<evidence type="ECO:0000313" key="2">
    <source>
        <dbReference type="Proteomes" id="UP000515158"/>
    </source>
</evidence>
<keyword evidence="2" id="KW-1185">Reference proteome</keyword>
<proteinExistence type="predicted"/>
<feature type="compositionally biased region" description="Polar residues" evidence="1">
    <location>
        <begin position="97"/>
        <end position="110"/>
    </location>
</feature>
<dbReference type="OrthoDB" id="7700249at2759"/>
<evidence type="ECO:0000313" key="3">
    <source>
        <dbReference type="RefSeq" id="XP_034232898.1"/>
    </source>
</evidence>
<dbReference type="PANTHER" id="PTHR31025">
    <property type="entry name" value="SI:CH211-196P9.1-RELATED"/>
    <property type="match status" value="1"/>
</dbReference>